<dbReference type="SUPFAM" id="SSF81383">
    <property type="entry name" value="F-box domain"/>
    <property type="match status" value="1"/>
</dbReference>
<protein>
    <recommendedName>
        <fullName evidence="2">F-box domain-containing protein</fullName>
    </recommendedName>
</protein>
<dbReference type="AlphaFoldDB" id="A0A9P7W1S9"/>
<dbReference type="InterPro" id="IPR001810">
    <property type="entry name" value="F-box_dom"/>
</dbReference>
<feature type="domain" description="F-box" evidence="2">
    <location>
        <begin position="43"/>
        <end position="95"/>
    </location>
</feature>
<dbReference type="Pfam" id="PF12937">
    <property type="entry name" value="F-box-like"/>
    <property type="match status" value="1"/>
</dbReference>
<comment type="caution">
    <text evidence="3">The sequence shown here is derived from an EMBL/GenBank/DDBJ whole genome shotgun (WGS) entry which is preliminary data.</text>
</comment>
<dbReference type="EMBL" id="MU250526">
    <property type="protein sequence ID" value="KAG7450582.1"/>
    <property type="molecule type" value="Genomic_DNA"/>
</dbReference>
<reference evidence="3" key="1">
    <citation type="submission" date="2020-11" db="EMBL/GenBank/DDBJ databases">
        <title>Adaptations for nitrogen fixation in a non-lichenized fungal sporocarp promotes dispersal by wood-feeding termites.</title>
        <authorList>
            <consortium name="DOE Joint Genome Institute"/>
            <person name="Koch R.A."/>
            <person name="Yoon G."/>
            <person name="Arayal U."/>
            <person name="Lail K."/>
            <person name="Amirebrahimi M."/>
            <person name="Labutti K."/>
            <person name="Lipzen A."/>
            <person name="Riley R."/>
            <person name="Barry K."/>
            <person name="Henrissat B."/>
            <person name="Grigoriev I.V."/>
            <person name="Herr J.R."/>
            <person name="Aime M.C."/>
        </authorList>
    </citation>
    <scope>NUCLEOTIDE SEQUENCE</scope>
    <source>
        <strain evidence="3">MCA 3950</strain>
    </source>
</reference>
<evidence type="ECO:0000313" key="4">
    <source>
        <dbReference type="Proteomes" id="UP000812287"/>
    </source>
</evidence>
<dbReference type="Gene3D" id="3.80.10.10">
    <property type="entry name" value="Ribonuclease Inhibitor"/>
    <property type="match status" value="1"/>
</dbReference>
<dbReference type="SUPFAM" id="SSF52047">
    <property type="entry name" value="RNI-like"/>
    <property type="match status" value="1"/>
</dbReference>
<dbReference type="OrthoDB" id="3038402at2759"/>
<feature type="compositionally biased region" description="Low complexity" evidence="1">
    <location>
        <begin position="13"/>
        <end position="34"/>
    </location>
</feature>
<keyword evidence="4" id="KW-1185">Reference proteome</keyword>
<dbReference type="Gene3D" id="1.20.1280.50">
    <property type="match status" value="1"/>
</dbReference>
<dbReference type="GeneID" id="66099020"/>
<gene>
    <name evidence="3" type="ORF">BT62DRAFT_1001387</name>
</gene>
<evidence type="ECO:0000313" key="3">
    <source>
        <dbReference type="EMBL" id="KAG7450582.1"/>
    </source>
</evidence>
<dbReference type="Proteomes" id="UP000812287">
    <property type="component" value="Unassembled WGS sequence"/>
</dbReference>
<organism evidence="3 4">
    <name type="scientific">Guyanagaster necrorhizus</name>
    <dbReference type="NCBI Taxonomy" id="856835"/>
    <lineage>
        <taxon>Eukaryota</taxon>
        <taxon>Fungi</taxon>
        <taxon>Dikarya</taxon>
        <taxon>Basidiomycota</taxon>
        <taxon>Agaricomycotina</taxon>
        <taxon>Agaricomycetes</taxon>
        <taxon>Agaricomycetidae</taxon>
        <taxon>Agaricales</taxon>
        <taxon>Marasmiineae</taxon>
        <taxon>Physalacriaceae</taxon>
        <taxon>Guyanagaster</taxon>
    </lineage>
</organism>
<sequence length="493" mass="55166">MARKKNKGKKQDAAVNKPKAPKPKSSGARRASSSTAISRINTRLPNELLAYIFATAILSLLPREHRSFLALVCSICRRWRDVAIEASELWTTIYIHSQNHIPAAELFLERSMMRLLDVDVQVSFDARFRRTPAAFNRQSGLRVAEMTSVHLGRTRTLSLSISDVQGAENFSVLMVVERSPPLLDSICSFRSEGLSSNASSSASLTRLELTSLHPKHEDMRNVFTHCPYLETLILPKFGQSLGGSQGENRSIILAPSSLRSLAVHLDRTHVKSSHVANSSNCPCVLGSLRSPNLEYLEVLGDSSSFNVNLRSHFKDLPKLKTLRLQRCSVPSIDNDFFLSLKMLNRLEIVDNFKNVKWSTKSSRKKVSSPFPLLSSLLLSDTSSRCSDLSQWARLARLAIQSYGCTQFSIEVTSGLHRSMSRILGPRDGCIHVEAKDHAQARGLIYPLPSVPTENSLDWSDDEDYYNFNDFTIDTDYGFDSSDYDNQMEYLAGL</sequence>
<dbReference type="InterPro" id="IPR036047">
    <property type="entry name" value="F-box-like_dom_sf"/>
</dbReference>
<evidence type="ECO:0000256" key="1">
    <source>
        <dbReference type="SAM" id="MobiDB-lite"/>
    </source>
</evidence>
<evidence type="ECO:0000259" key="2">
    <source>
        <dbReference type="Pfam" id="PF12937"/>
    </source>
</evidence>
<dbReference type="InterPro" id="IPR032675">
    <property type="entry name" value="LRR_dom_sf"/>
</dbReference>
<dbReference type="RefSeq" id="XP_043044082.1">
    <property type="nucleotide sequence ID" value="XM_043176733.1"/>
</dbReference>
<accession>A0A9P7W1S9</accession>
<name>A0A9P7W1S9_9AGAR</name>
<proteinExistence type="predicted"/>
<feature type="region of interest" description="Disordered" evidence="1">
    <location>
        <begin position="1"/>
        <end position="34"/>
    </location>
</feature>